<sequence length="218" mass="22981">MRIKWLGHSAFLLSAADGTAIITDPYLSGSFNGEVKYGSIHDAADVVTVSHHHQDHDGVSGLPGKPKVIEGRGSHKVGSVSIVGVETFHDENQGAGRGRNTVFVFDADGVRVCHCGDLGHVLTAQQASAIGKVDVLLVPVGGTFTVDAAGARKVAAQLAATVIIPMHYKTDKLGFPIAGLEDFTQGEQNVKRVGSAEVELSAHKLPPEPEIWVLDHAL</sequence>
<dbReference type="AlphaFoldDB" id="A0A937XGQ8"/>
<dbReference type="PANTHER" id="PTHR42967:SF1">
    <property type="entry name" value="MBL FOLD METALLO-HYDROLASE"/>
    <property type="match status" value="1"/>
</dbReference>
<accession>A0A937XGQ8</accession>
<evidence type="ECO:0000313" key="2">
    <source>
        <dbReference type="Proteomes" id="UP000779900"/>
    </source>
</evidence>
<organism evidence="1 2">
    <name type="scientific">candidate division WOR-3 bacterium</name>
    <dbReference type="NCBI Taxonomy" id="2052148"/>
    <lineage>
        <taxon>Bacteria</taxon>
        <taxon>Bacteria division WOR-3</taxon>
    </lineage>
</organism>
<reference evidence="1" key="1">
    <citation type="submission" date="2019-03" db="EMBL/GenBank/DDBJ databases">
        <title>Lake Tanganyika Metagenome-Assembled Genomes (MAGs).</title>
        <authorList>
            <person name="Tran P."/>
        </authorList>
    </citation>
    <scope>NUCLEOTIDE SEQUENCE</scope>
    <source>
        <strain evidence="1">K_DeepCast_150m_m2_040</strain>
    </source>
</reference>
<dbReference type="EMBL" id="VGIR01000025">
    <property type="protein sequence ID" value="MBM3331313.1"/>
    <property type="molecule type" value="Genomic_DNA"/>
</dbReference>
<dbReference type="Pfam" id="PF13483">
    <property type="entry name" value="Lactamase_B_3"/>
    <property type="match status" value="1"/>
</dbReference>
<protein>
    <submittedName>
        <fullName evidence="1">MBL fold metallo-hydrolase</fullName>
    </submittedName>
</protein>
<dbReference type="Proteomes" id="UP000779900">
    <property type="component" value="Unassembled WGS sequence"/>
</dbReference>
<dbReference type="InterPro" id="IPR036866">
    <property type="entry name" value="RibonucZ/Hydroxyglut_hydro"/>
</dbReference>
<comment type="caution">
    <text evidence="1">The sequence shown here is derived from an EMBL/GenBank/DDBJ whole genome shotgun (WGS) entry which is preliminary data.</text>
</comment>
<dbReference type="PANTHER" id="PTHR42967">
    <property type="entry name" value="METAL DEPENDENT HYDROLASE"/>
    <property type="match status" value="1"/>
</dbReference>
<name>A0A937XGQ8_UNCW3</name>
<dbReference type="Gene3D" id="3.60.15.10">
    <property type="entry name" value="Ribonuclease Z/Hydroxyacylglutathione hydrolase-like"/>
    <property type="match status" value="1"/>
</dbReference>
<evidence type="ECO:0000313" key="1">
    <source>
        <dbReference type="EMBL" id="MBM3331313.1"/>
    </source>
</evidence>
<dbReference type="SUPFAM" id="SSF56281">
    <property type="entry name" value="Metallo-hydrolase/oxidoreductase"/>
    <property type="match status" value="1"/>
</dbReference>
<gene>
    <name evidence="1" type="ORF">FJY68_05595</name>
</gene>
<proteinExistence type="predicted"/>